<dbReference type="AlphaFoldDB" id="A0A9J6D812"/>
<dbReference type="GO" id="GO:0004016">
    <property type="term" value="F:adenylate cyclase activity"/>
    <property type="evidence" value="ECO:0007669"/>
    <property type="project" value="UniProtKB-EC"/>
</dbReference>
<dbReference type="GO" id="GO:0046872">
    <property type="term" value="F:metal ion binding"/>
    <property type="evidence" value="ECO:0007669"/>
    <property type="project" value="UniProtKB-KW"/>
</dbReference>
<name>A0A9J6D812_RHIMP</name>
<evidence type="ECO:0000256" key="11">
    <source>
        <dbReference type="ARBA" id="ARBA00023239"/>
    </source>
</evidence>
<evidence type="ECO:0000256" key="4">
    <source>
        <dbReference type="ARBA" id="ARBA00022692"/>
    </source>
</evidence>
<dbReference type="Gene3D" id="3.30.70.1230">
    <property type="entry name" value="Nucleotide cyclase"/>
    <property type="match status" value="1"/>
</dbReference>
<keyword evidence="6" id="KW-0547">Nucleotide-binding</keyword>
<keyword evidence="11" id="KW-0456">Lyase</keyword>
<dbReference type="SUPFAM" id="SSF55073">
    <property type="entry name" value="Nucleotide cyclase"/>
    <property type="match status" value="1"/>
</dbReference>
<keyword evidence="14" id="KW-1185">Reference proteome</keyword>
<dbReference type="GO" id="GO:0007193">
    <property type="term" value="P:adenylate cyclase-inhibiting G protein-coupled receptor signaling pathway"/>
    <property type="evidence" value="ECO:0007669"/>
    <property type="project" value="TreeGrafter"/>
</dbReference>
<comment type="subcellular location">
    <subcellularLocation>
        <location evidence="2">Membrane</location>
        <topology evidence="2">Multi-pass membrane protein</topology>
    </subcellularLocation>
</comment>
<dbReference type="InterPro" id="IPR001054">
    <property type="entry name" value="A/G_cyclase"/>
</dbReference>
<dbReference type="VEuPathDB" id="VectorBase:LOC119176904"/>
<evidence type="ECO:0000259" key="12">
    <source>
        <dbReference type="PROSITE" id="PS50125"/>
    </source>
</evidence>
<feature type="domain" description="Guanylate cyclase" evidence="12">
    <location>
        <begin position="1"/>
        <end position="62"/>
    </location>
</feature>
<evidence type="ECO:0000256" key="6">
    <source>
        <dbReference type="ARBA" id="ARBA00022741"/>
    </source>
</evidence>
<keyword evidence="10" id="KW-0472">Membrane</keyword>
<comment type="caution">
    <text evidence="13">The sequence shown here is derived from an EMBL/GenBank/DDBJ whole genome shotgun (WGS) entry which is preliminary data.</text>
</comment>
<evidence type="ECO:0000256" key="3">
    <source>
        <dbReference type="ARBA" id="ARBA00012201"/>
    </source>
</evidence>
<evidence type="ECO:0000256" key="8">
    <source>
        <dbReference type="ARBA" id="ARBA00022842"/>
    </source>
</evidence>
<evidence type="ECO:0000256" key="7">
    <source>
        <dbReference type="ARBA" id="ARBA00022840"/>
    </source>
</evidence>
<evidence type="ECO:0000256" key="5">
    <source>
        <dbReference type="ARBA" id="ARBA00022723"/>
    </source>
</evidence>
<dbReference type="GO" id="GO:0005524">
    <property type="term" value="F:ATP binding"/>
    <property type="evidence" value="ECO:0007669"/>
    <property type="project" value="UniProtKB-KW"/>
</dbReference>
<gene>
    <name evidence="13" type="ORF">HPB51_000471</name>
</gene>
<keyword evidence="8" id="KW-0460">Magnesium</keyword>
<dbReference type="GO" id="GO:0005886">
    <property type="term" value="C:plasma membrane"/>
    <property type="evidence" value="ECO:0007669"/>
    <property type="project" value="TreeGrafter"/>
</dbReference>
<dbReference type="InterPro" id="IPR029787">
    <property type="entry name" value="Nucleotide_cyclase"/>
</dbReference>
<reference evidence="13" key="2">
    <citation type="submission" date="2021-09" db="EMBL/GenBank/DDBJ databases">
        <authorList>
            <person name="Jia N."/>
            <person name="Wang J."/>
            <person name="Shi W."/>
            <person name="Du L."/>
            <person name="Sun Y."/>
            <person name="Zhan W."/>
            <person name="Jiang J."/>
            <person name="Wang Q."/>
            <person name="Zhang B."/>
            <person name="Ji P."/>
            <person name="Sakyi L.B."/>
            <person name="Cui X."/>
            <person name="Yuan T."/>
            <person name="Jiang B."/>
            <person name="Yang W."/>
            <person name="Lam T.T.-Y."/>
            <person name="Chang Q."/>
            <person name="Ding S."/>
            <person name="Wang X."/>
            <person name="Zhu J."/>
            <person name="Ruan X."/>
            <person name="Zhao L."/>
            <person name="Wei J."/>
            <person name="Que T."/>
            <person name="Du C."/>
            <person name="Cheng J."/>
            <person name="Dai P."/>
            <person name="Han X."/>
            <person name="Huang E."/>
            <person name="Gao Y."/>
            <person name="Liu J."/>
            <person name="Shao H."/>
            <person name="Ye R."/>
            <person name="Li L."/>
            <person name="Wei W."/>
            <person name="Wang X."/>
            <person name="Wang C."/>
            <person name="Huo Q."/>
            <person name="Li W."/>
            <person name="Guo W."/>
            <person name="Chen H."/>
            <person name="Chen S."/>
            <person name="Zhou L."/>
            <person name="Zhou L."/>
            <person name="Ni X."/>
            <person name="Tian J."/>
            <person name="Zhou Y."/>
            <person name="Sheng Y."/>
            <person name="Liu T."/>
            <person name="Pan Y."/>
            <person name="Xia L."/>
            <person name="Li J."/>
            <person name="Zhao F."/>
            <person name="Cao W."/>
        </authorList>
    </citation>
    <scope>NUCLEOTIDE SEQUENCE</scope>
    <source>
        <strain evidence="13">Rmic-2018</strain>
        <tissue evidence="13">Larvae</tissue>
    </source>
</reference>
<keyword evidence="7" id="KW-0067">ATP-binding</keyword>
<dbReference type="PANTHER" id="PTHR45627">
    <property type="entry name" value="ADENYLATE CYCLASE TYPE 1"/>
    <property type="match status" value="1"/>
</dbReference>
<dbReference type="GO" id="GO:0035556">
    <property type="term" value="P:intracellular signal transduction"/>
    <property type="evidence" value="ECO:0007669"/>
    <property type="project" value="InterPro"/>
</dbReference>
<protein>
    <recommendedName>
        <fullName evidence="3">adenylate cyclase</fullName>
        <ecNumber evidence="3">4.6.1.1</ecNumber>
    </recommendedName>
</protein>
<evidence type="ECO:0000313" key="13">
    <source>
        <dbReference type="EMBL" id="KAH8018227.1"/>
    </source>
</evidence>
<keyword evidence="9" id="KW-1133">Transmembrane helix</keyword>
<dbReference type="Proteomes" id="UP000821866">
    <property type="component" value="Chromosome 8"/>
</dbReference>
<reference evidence="13" key="1">
    <citation type="journal article" date="2020" name="Cell">
        <title>Large-Scale Comparative Analyses of Tick Genomes Elucidate Their Genetic Diversity and Vector Capacities.</title>
        <authorList>
            <consortium name="Tick Genome and Microbiome Consortium (TIGMIC)"/>
            <person name="Jia N."/>
            <person name="Wang J."/>
            <person name="Shi W."/>
            <person name="Du L."/>
            <person name="Sun Y."/>
            <person name="Zhan W."/>
            <person name="Jiang J.F."/>
            <person name="Wang Q."/>
            <person name="Zhang B."/>
            <person name="Ji P."/>
            <person name="Bell-Sakyi L."/>
            <person name="Cui X.M."/>
            <person name="Yuan T.T."/>
            <person name="Jiang B.G."/>
            <person name="Yang W.F."/>
            <person name="Lam T.T."/>
            <person name="Chang Q.C."/>
            <person name="Ding S.J."/>
            <person name="Wang X.J."/>
            <person name="Zhu J.G."/>
            <person name="Ruan X.D."/>
            <person name="Zhao L."/>
            <person name="Wei J.T."/>
            <person name="Ye R.Z."/>
            <person name="Que T.C."/>
            <person name="Du C.H."/>
            <person name="Zhou Y.H."/>
            <person name="Cheng J.X."/>
            <person name="Dai P.F."/>
            <person name="Guo W.B."/>
            <person name="Han X.H."/>
            <person name="Huang E.J."/>
            <person name="Li L.F."/>
            <person name="Wei W."/>
            <person name="Gao Y.C."/>
            <person name="Liu J.Z."/>
            <person name="Shao H.Z."/>
            <person name="Wang X."/>
            <person name="Wang C.C."/>
            <person name="Yang T.C."/>
            <person name="Huo Q.B."/>
            <person name="Li W."/>
            <person name="Chen H.Y."/>
            <person name="Chen S.E."/>
            <person name="Zhou L.G."/>
            <person name="Ni X.B."/>
            <person name="Tian J.H."/>
            <person name="Sheng Y."/>
            <person name="Liu T."/>
            <person name="Pan Y.S."/>
            <person name="Xia L.Y."/>
            <person name="Li J."/>
            <person name="Zhao F."/>
            <person name="Cao W.C."/>
        </authorList>
    </citation>
    <scope>NUCLEOTIDE SEQUENCE</scope>
    <source>
        <strain evidence="13">Rmic-2018</strain>
    </source>
</reference>
<organism evidence="13 14">
    <name type="scientific">Rhipicephalus microplus</name>
    <name type="common">Cattle tick</name>
    <name type="synonym">Boophilus microplus</name>
    <dbReference type="NCBI Taxonomy" id="6941"/>
    <lineage>
        <taxon>Eukaryota</taxon>
        <taxon>Metazoa</taxon>
        <taxon>Ecdysozoa</taxon>
        <taxon>Arthropoda</taxon>
        <taxon>Chelicerata</taxon>
        <taxon>Arachnida</taxon>
        <taxon>Acari</taxon>
        <taxon>Parasitiformes</taxon>
        <taxon>Ixodida</taxon>
        <taxon>Ixodoidea</taxon>
        <taxon>Ixodidae</taxon>
        <taxon>Rhipicephalinae</taxon>
        <taxon>Rhipicephalus</taxon>
        <taxon>Boophilus</taxon>
    </lineage>
</organism>
<keyword evidence="5" id="KW-0479">Metal-binding</keyword>
<evidence type="ECO:0000256" key="2">
    <source>
        <dbReference type="ARBA" id="ARBA00004141"/>
    </source>
</evidence>
<accession>A0A9J6D812</accession>
<evidence type="ECO:0000256" key="9">
    <source>
        <dbReference type="ARBA" id="ARBA00022989"/>
    </source>
</evidence>
<dbReference type="PANTHER" id="PTHR45627:SF12">
    <property type="entry name" value="ADENYLATE CYCLASE TYPE 2"/>
    <property type="match status" value="1"/>
</dbReference>
<dbReference type="GO" id="GO:0006171">
    <property type="term" value="P:cAMP biosynthetic process"/>
    <property type="evidence" value="ECO:0007669"/>
    <property type="project" value="TreeGrafter"/>
</dbReference>
<evidence type="ECO:0000256" key="10">
    <source>
        <dbReference type="ARBA" id="ARBA00023136"/>
    </source>
</evidence>
<dbReference type="GO" id="GO:0007189">
    <property type="term" value="P:adenylate cyclase-activating G protein-coupled receptor signaling pathway"/>
    <property type="evidence" value="ECO:0007669"/>
    <property type="project" value="TreeGrafter"/>
</dbReference>
<sequence length="72" mass="8029">MRIKILGDCYYCVSGLPVSRPSHAYNCVKMGLQIIEALRTSALPTNISRMSGKNARLRLNWGKMHRHGNATA</sequence>
<comment type="catalytic activity">
    <reaction evidence="1">
        <text>ATP = 3',5'-cyclic AMP + diphosphate</text>
        <dbReference type="Rhea" id="RHEA:15389"/>
        <dbReference type="ChEBI" id="CHEBI:30616"/>
        <dbReference type="ChEBI" id="CHEBI:33019"/>
        <dbReference type="ChEBI" id="CHEBI:58165"/>
        <dbReference type="EC" id="4.6.1.1"/>
    </reaction>
</comment>
<evidence type="ECO:0000256" key="1">
    <source>
        <dbReference type="ARBA" id="ARBA00001593"/>
    </source>
</evidence>
<dbReference type="EC" id="4.6.1.1" evidence="3"/>
<dbReference type="EMBL" id="JABSTU010000010">
    <property type="protein sequence ID" value="KAH8018227.1"/>
    <property type="molecule type" value="Genomic_DNA"/>
</dbReference>
<proteinExistence type="predicted"/>
<dbReference type="PROSITE" id="PS50125">
    <property type="entry name" value="GUANYLATE_CYCLASE_2"/>
    <property type="match status" value="1"/>
</dbReference>
<keyword evidence="4" id="KW-0812">Transmembrane</keyword>
<dbReference type="Pfam" id="PF00211">
    <property type="entry name" value="Guanylate_cyc"/>
    <property type="match status" value="1"/>
</dbReference>
<evidence type="ECO:0000313" key="14">
    <source>
        <dbReference type="Proteomes" id="UP000821866"/>
    </source>
</evidence>